<accession>H8I711</accession>
<evidence type="ECO:0000259" key="1">
    <source>
        <dbReference type="SMART" id="SM00849"/>
    </source>
</evidence>
<dbReference type="InterPro" id="IPR036866">
    <property type="entry name" value="RibonucZ/Hydroxyglut_hydro"/>
</dbReference>
<evidence type="ECO:0000313" key="3">
    <source>
        <dbReference type="Proteomes" id="UP000005233"/>
    </source>
</evidence>
<dbReference type="SMART" id="SM00849">
    <property type="entry name" value="Lactamase_B"/>
    <property type="match status" value="1"/>
</dbReference>
<organism evidence="2 3">
    <name type="scientific">Methanocella conradii (strain DSM 24694 / JCM 17849 / CGMCC 1.5162 / HZ254)</name>
    <dbReference type="NCBI Taxonomy" id="1041930"/>
    <lineage>
        <taxon>Archaea</taxon>
        <taxon>Methanobacteriati</taxon>
        <taxon>Methanobacteriota</taxon>
        <taxon>Stenosarchaea group</taxon>
        <taxon>Methanomicrobia</taxon>
        <taxon>Methanocellales</taxon>
        <taxon>Methanocellaceae</taxon>
        <taxon>Methanocella</taxon>
    </lineage>
</organism>
<proteinExistence type="predicted"/>
<dbReference type="Gene3D" id="3.60.15.10">
    <property type="entry name" value="Ribonuclease Z/Hydroxyacylglutathione hydrolase-like"/>
    <property type="match status" value="1"/>
</dbReference>
<keyword evidence="3" id="KW-1185">Reference proteome</keyword>
<evidence type="ECO:0000313" key="2">
    <source>
        <dbReference type="EMBL" id="AFC99841.1"/>
    </source>
</evidence>
<dbReference type="eggNOG" id="arCOG00545">
    <property type="taxonomic scope" value="Archaea"/>
</dbReference>
<name>H8I711_METCZ</name>
<dbReference type="InterPro" id="IPR001279">
    <property type="entry name" value="Metallo-B-lactamas"/>
</dbReference>
<feature type="domain" description="Metallo-beta-lactamase" evidence="1">
    <location>
        <begin position="17"/>
        <end position="181"/>
    </location>
</feature>
<gene>
    <name evidence="2" type="ordered locus">Mtc_1085</name>
</gene>
<sequence length="321" mass="35884">MGYIASRRKTPGGRCKPHFSLTFKSCGKDVTFGIDTTRLSRSDDQYFLITHAHTDHYGKSAMLSKKALASDKTALALELRHDQRFEGIRFSVGDTIDLDGVKVKTYHTYHSIGSTAFYWENDLGVRTLVTGDIKDYKDLPRCDLLIMEATYGDPYDEGCVFEDDYDSFGAALGEARVGFGAYSFGKAQRAVSLIRKMGDERPIEMDRSALMLTRHLLGDEAGTIGRLGEYGGSICITSPWSLDRLPYGMKKYVLTGQHYYGLPRICISDHIDFNGLRDMVYRLDPQLVIVYHPESGNSGCFSSFLNENGKEACTLADLLSF</sequence>
<dbReference type="Proteomes" id="UP000005233">
    <property type="component" value="Chromosome"/>
</dbReference>
<dbReference type="EMBL" id="CP003243">
    <property type="protein sequence ID" value="AFC99841.1"/>
    <property type="molecule type" value="Genomic_DNA"/>
</dbReference>
<dbReference type="KEGG" id="mez:Mtc_1085"/>
<dbReference type="AlphaFoldDB" id="H8I711"/>
<dbReference type="STRING" id="1041930.Mtc_1085"/>
<dbReference type="SUPFAM" id="SSF56281">
    <property type="entry name" value="Metallo-hydrolase/oxidoreductase"/>
    <property type="match status" value="1"/>
</dbReference>
<protein>
    <recommendedName>
        <fullName evidence="1">Metallo-beta-lactamase domain-containing protein</fullName>
    </recommendedName>
</protein>
<dbReference type="HOGENOM" id="CLU_078136_0_0_2"/>
<dbReference type="CDD" id="cd06262">
    <property type="entry name" value="metallo-hydrolase-like_MBL-fold"/>
    <property type="match status" value="1"/>
</dbReference>
<reference evidence="2 3" key="1">
    <citation type="journal article" date="2012" name="J. Bacteriol.">
        <title>Complete genome sequence of a thermophilic methanogen, Methanocella conradii HZ254, isolated from Chinese rice field soil.</title>
        <authorList>
            <person name="Lu Z."/>
            <person name="Lu Y."/>
        </authorList>
    </citation>
    <scope>NUCLEOTIDE SEQUENCE [LARGE SCALE GENOMIC DNA]</scope>
    <source>
        <strain evidence="3">DSM 24694 / JCM 17849 / CGMCC 1.5162 / HZ254</strain>
    </source>
</reference>